<dbReference type="Proteomes" id="UP000824179">
    <property type="component" value="Unassembled WGS sequence"/>
</dbReference>
<organism evidence="13 14">
    <name type="scientific">Candidatus Coproplasma stercoripullorum</name>
    <dbReference type="NCBI Taxonomy" id="2840751"/>
    <lineage>
        <taxon>Bacteria</taxon>
        <taxon>Bacillati</taxon>
        <taxon>Bacillota</taxon>
        <taxon>Clostridia</taxon>
        <taxon>Eubacteriales</taxon>
        <taxon>Candidatus Coproplasma</taxon>
    </lineage>
</organism>
<dbReference type="GO" id="GO:0015421">
    <property type="term" value="F:ABC-type oligopeptide transporter activity"/>
    <property type="evidence" value="ECO:0007669"/>
    <property type="project" value="TreeGrafter"/>
</dbReference>
<accession>A0A9D1AF21</accession>
<feature type="transmembrane region" description="Helical" evidence="10">
    <location>
        <begin position="285"/>
        <end position="304"/>
    </location>
</feature>
<dbReference type="GO" id="GO:0005886">
    <property type="term" value="C:plasma membrane"/>
    <property type="evidence" value="ECO:0007669"/>
    <property type="project" value="UniProtKB-SubCell"/>
</dbReference>
<keyword evidence="3" id="KW-1003">Cell membrane</keyword>
<protein>
    <submittedName>
        <fullName evidence="13">ABC transporter ATP-binding protein</fullName>
    </submittedName>
</protein>
<keyword evidence="7 10" id="KW-1133">Transmembrane helix</keyword>
<dbReference type="Gene3D" id="3.40.50.300">
    <property type="entry name" value="P-loop containing nucleotide triphosphate hydrolases"/>
    <property type="match status" value="1"/>
</dbReference>
<feature type="domain" description="ABC transmembrane type-1" evidence="12">
    <location>
        <begin position="30"/>
        <end position="295"/>
    </location>
</feature>
<dbReference type="SUPFAM" id="SSF52540">
    <property type="entry name" value="P-loop containing nucleoside triphosphate hydrolases"/>
    <property type="match status" value="1"/>
</dbReference>
<evidence type="ECO:0000256" key="1">
    <source>
        <dbReference type="ARBA" id="ARBA00004651"/>
    </source>
</evidence>
<keyword evidence="9" id="KW-0175">Coiled coil</keyword>
<gene>
    <name evidence="13" type="ORF">IAB90_02815</name>
</gene>
<comment type="caution">
    <text evidence="13">The sequence shown here is derived from an EMBL/GenBank/DDBJ whole genome shotgun (WGS) entry which is preliminary data.</text>
</comment>
<dbReference type="InterPro" id="IPR011527">
    <property type="entry name" value="ABC1_TM_dom"/>
</dbReference>
<evidence type="ECO:0000256" key="6">
    <source>
        <dbReference type="ARBA" id="ARBA00022840"/>
    </source>
</evidence>
<dbReference type="PROSITE" id="PS51257">
    <property type="entry name" value="PROKAR_LIPOPROTEIN"/>
    <property type="match status" value="1"/>
</dbReference>
<evidence type="ECO:0000256" key="4">
    <source>
        <dbReference type="ARBA" id="ARBA00022692"/>
    </source>
</evidence>
<dbReference type="PROSITE" id="PS50893">
    <property type="entry name" value="ABC_TRANSPORTER_2"/>
    <property type="match status" value="1"/>
</dbReference>
<keyword evidence="5" id="KW-0547">Nucleotide-binding</keyword>
<comment type="subcellular location">
    <subcellularLocation>
        <location evidence="1">Cell membrane</location>
        <topology evidence="1">Multi-pass membrane protein</topology>
    </subcellularLocation>
</comment>
<evidence type="ECO:0000256" key="3">
    <source>
        <dbReference type="ARBA" id="ARBA00022475"/>
    </source>
</evidence>
<evidence type="ECO:0000256" key="5">
    <source>
        <dbReference type="ARBA" id="ARBA00022741"/>
    </source>
</evidence>
<evidence type="ECO:0000259" key="12">
    <source>
        <dbReference type="PROSITE" id="PS50929"/>
    </source>
</evidence>
<dbReference type="Gene3D" id="1.20.1560.10">
    <property type="entry name" value="ABC transporter type 1, transmembrane domain"/>
    <property type="match status" value="1"/>
</dbReference>
<feature type="domain" description="ABC transporter" evidence="11">
    <location>
        <begin position="346"/>
        <end position="581"/>
    </location>
</feature>
<proteinExistence type="predicted"/>
<evidence type="ECO:0000313" key="13">
    <source>
        <dbReference type="EMBL" id="HIR39292.1"/>
    </source>
</evidence>
<keyword evidence="2" id="KW-0813">Transport</keyword>
<reference evidence="13" key="2">
    <citation type="journal article" date="2021" name="PeerJ">
        <title>Extensive microbial diversity within the chicken gut microbiome revealed by metagenomics and culture.</title>
        <authorList>
            <person name="Gilroy R."/>
            <person name="Ravi A."/>
            <person name="Getino M."/>
            <person name="Pursley I."/>
            <person name="Horton D.L."/>
            <person name="Alikhan N.F."/>
            <person name="Baker D."/>
            <person name="Gharbi K."/>
            <person name="Hall N."/>
            <person name="Watson M."/>
            <person name="Adriaenssens E.M."/>
            <person name="Foster-Nyarko E."/>
            <person name="Jarju S."/>
            <person name="Secka A."/>
            <person name="Antonio M."/>
            <person name="Oren A."/>
            <person name="Chaudhuri R.R."/>
            <person name="La Ragione R."/>
            <person name="Hildebrand F."/>
            <person name="Pallen M.J."/>
        </authorList>
    </citation>
    <scope>NUCLEOTIDE SEQUENCE</scope>
    <source>
        <strain evidence="13">ChiW25-3613</strain>
    </source>
</reference>
<dbReference type="Pfam" id="PF00664">
    <property type="entry name" value="ABC_membrane"/>
    <property type="match status" value="1"/>
</dbReference>
<keyword evidence="8 10" id="KW-0472">Membrane</keyword>
<dbReference type="Pfam" id="PF00005">
    <property type="entry name" value="ABC_tran"/>
    <property type="match status" value="1"/>
</dbReference>
<dbReference type="AlphaFoldDB" id="A0A9D1AF21"/>
<feature type="coiled-coil region" evidence="9">
    <location>
        <begin position="189"/>
        <end position="216"/>
    </location>
</feature>
<feature type="transmembrane region" description="Helical" evidence="10">
    <location>
        <begin position="70"/>
        <end position="99"/>
    </location>
</feature>
<dbReference type="InterPro" id="IPR039421">
    <property type="entry name" value="Type_1_exporter"/>
</dbReference>
<dbReference type="InterPro" id="IPR003593">
    <property type="entry name" value="AAA+_ATPase"/>
</dbReference>
<evidence type="ECO:0000256" key="9">
    <source>
        <dbReference type="SAM" id="Coils"/>
    </source>
</evidence>
<dbReference type="InterPro" id="IPR027417">
    <property type="entry name" value="P-loop_NTPase"/>
</dbReference>
<evidence type="ECO:0000259" key="11">
    <source>
        <dbReference type="PROSITE" id="PS50893"/>
    </source>
</evidence>
<reference evidence="13" key="1">
    <citation type="submission" date="2020-10" db="EMBL/GenBank/DDBJ databases">
        <authorList>
            <person name="Gilroy R."/>
        </authorList>
    </citation>
    <scope>NUCLEOTIDE SEQUENCE</scope>
    <source>
        <strain evidence="13">ChiW25-3613</strain>
    </source>
</reference>
<dbReference type="GO" id="GO:0016887">
    <property type="term" value="F:ATP hydrolysis activity"/>
    <property type="evidence" value="ECO:0007669"/>
    <property type="project" value="InterPro"/>
</dbReference>
<feature type="transmembrane region" description="Helical" evidence="10">
    <location>
        <begin position="251"/>
        <end position="279"/>
    </location>
</feature>
<dbReference type="EMBL" id="DVHB01000051">
    <property type="protein sequence ID" value="HIR39292.1"/>
    <property type="molecule type" value="Genomic_DNA"/>
</dbReference>
<name>A0A9D1AF21_9FIRM</name>
<dbReference type="InterPro" id="IPR003439">
    <property type="entry name" value="ABC_transporter-like_ATP-bd"/>
</dbReference>
<dbReference type="GO" id="GO:0005524">
    <property type="term" value="F:ATP binding"/>
    <property type="evidence" value="ECO:0007669"/>
    <property type="project" value="UniProtKB-KW"/>
</dbReference>
<evidence type="ECO:0000313" key="14">
    <source>
        <dbReference type="Proteomes" id="UP000824179"/>
    </source>
</evidence>
<feature type="transmembrane region" description="Helical" evidence="10">
    <location>
        <begin position="148"/>
        <end position="165"/>
    </location>
</feature>
<feature type="transmembrane region" description="Helical" evidence="10">
    <location>
        <begin position="171"/>
        <end position="189"/>
    </location>
</feature>
<sequence>MSKGKKGRGSLSVLMDYAGRHRYLTYSSWVLSCISALLALAPFIFVWLIIRDVINAEGDYSQLTNIAFFGWMAVGSALLSMLVYFGGLMCSHVAAFRVASNMRKRTMRHIAVLPVGALSELGSGRVRRIVNDSSGATETYLAHQLPDMAGAFATPAGMLVLLLVFDWRLGLLSLIPTLLGFIIMAKMTGKGMAQKMKEYQNALEDMNNQAVEYVRGVPVVKTFGQTVFSFKRFKNSIDEYHKWVVAYTKSLMWPMVAFTTAVNCVFVPLIIAALCFTAGGVQPEFLLNLIFYIIFTPIIPVTLMKVMFMSENNMIVADAIERIDGILSIAPLPETSSPQTPRDNSVAFKGVTFAYSGADRNALDNITFSVEAGKTVALVGPSGGGKTTAAGLVARFWDAQGGKVEIGGVNVKDIPKHRLNDIIAYVFQDSRLLKTSIFENVRMGRPNATREEVMAALHNAQCDEIIAKFPSGADTVIGTKGVYLSGGEQQRITIARVMLKDAPIIVLDEATAFADPENEVAVQRAFEKLAQGKTVIMIAHRLTTVQGADCIYVLKNGRIAESGTHAQLMERRGLYNEMYNEYRSSISWKVGGKA</sequence>
<feature type="transmembrane region" description="Helical" evidence="10">
    <location>
        <begin position="29"/>
        <end position="50"/>
    </location>
</feature>
<evidence type="ECO:0000256" key="2">
    <source>
        <dbReference type="ARBA" id="ARBA00022448"/>
    </source>
</evidence>
<keyword evidence="6 13" id="KW-0067">ATP-binding</keyword>
<dbReference type="PROSITE" id="PS50929">
    <property type="entry name" value="ABC_TM1F"/>
    <property type="match status" value="1"/>
</dbReference>
<dbReference type="InterPro" id="IPR017871">
    <property type="entry name" value="ABC_transporter-like_CS"/>
</dbReference>
<dbReference type="PROSITE" id="PS00211">
    <property type="entry name" value="ABC_TRANSPORTER_1"/>
    <property type="match status" value="1"/>
</dbReference>
<evidence type="ECO:0000256" key="8">
    <source>
        <dbReference type="ARBA" id="ARBA00023136"/>
    </source>
</evidence>
<evidence type="ECO:0000256" key="10">
    <source>
        <dbReference type="SAM" id="Phobius"/>
    </source>
</evidence>
<dbReference type="FunFam" id="3.40.50.300:FF:000221">
    <property type="entry name" value="Multidrug ABC transporter ATP-binding protein"/>
    <property type="match status" value="1"/>
</dbReference>
<dbReference type="SUPFAM" id="SSF90123">
    <property type="entry name" value="ABC transporter transmembrane region"/>
    <property type="match status" value="1"/>
</dbReference>
<evidence type="ECO:0000256" key="7">
    <source>
        <dbReference type="ARBA" id="ARBA00022989"/>
    </source>
</evidence>
<dbReference type="InterPro" id="IPR036640">
    <property type="entry name" value="ABC1_TM_sf"/>
</dbReference>
<dbReference type="PANTHER" id="PTHR43394:SF1">
    <property type="entry name" value="ATP-BINDING CASSETTE SUB-FAMILY B MEMBER 10, MITOCHONDRIAL"/>
    <property type="match status" value="1"/>
</dbReference>
<keyword evidence="4 10" id="KW-0812">Transmembrane</keyword>
<dbReference type="CDD" id="cd07346">
    <property type="entry name" value="ABC_6TM_exporters"/>
    <property type="match status" value="1"/>
</dbReference>
<dbReference type="PANTHER" id="PTHR43394">
    <property type="entry name" value="ATP-DEPENDENT PERMEASE MDL1, MITOCHONDRIAL"/>
    <property type="match status" value="1"/>
</dbReference>
<dbReference type="SMART" id="SM00382">
    <property type="entry name" value="AAA"/>
    <property type="match status" value="1"/>
</dbReference>